<keyword evidence="2" id="KW-0378">Hydrolase</keyword>
<keyword evidence="3" id="KW-1185">Reference proteome</keyword>
<dbReference type="GO" id="GO:0016787">
    <property type="term" value="F:hydrolase activity"/>
    <property type="evidence" value="ECO:0007669"/>
    <property type="project" value="UniProtKB-KW"/>
</dbReference>
<accession>A0A8S8X7U4</accession>
<dbReference type="SUPFAM" id="SSF53474">
    <property type="entry name" value="alpha/beta-Hydrolases"/>
    <property type="match status" value="1"/>
</dbReference>
<organism evidence="2 3">
    <name type="scientific">Roseiterribacter gracilis</name>
    <dbReference type="NCBI Taxonomy" id="2812848"/>
    <lineage>
        <taxon>Bacteria</taxon>
        <taxon>Pseudomonadati</taxon>
        <taxon>Pseudomonadota</taxon>
        <taxon>Alphaproteobacteria</taxon>
        <taxon>Rhodospirillales</taxon>
        <taxon>Roseiterribacteraceae</taxon>
        <taxon>Roseiterribacter</taxon>
    </lineage>
</organism>
<dbReference type="PRINTS" id="PR00111">
    <property type="entry name" value="ABHYDROLASE"/>
</dbReference>
<dbReference type="AlphaFoldDB" id="A0A8S8X7U4"/>
<dbReference type="Pfam" id="PF12697">
    <property type="entry name" value="Abhydrolase_6"/>
    <property type="match status" value="1"/>
</dbReference>
<dbReference type="InterPro" id="IPR029058">
    <property type="entry name" value="AB_hydrolase_fold"/>
</dbReference>
<reference evidence="2" key="1">
    <citation type="submission" date="2021-02" db="EMBL/GenBank/DDBJ databases">
        <title>Genome sequence of Rhodospirillales sp. strain TMPK1 isolated from soil.</title>
        <authorList>
            <person name="Nakai R."/>
            <person name="Kusada H."/>
            <person name="Tamaki H."/>
        </authorList>
    </citation>
    <scope>NUCLEOTIDE SEQUENCE</scope>
    <source>
        <strain evidence="2">TMPK1</strain>
    </source>
</reference>
<dbReference type="InterPro" id="IPR000073">
    <property type="entry name" value="AB_hydrolase_1"/>
</dbReference>
<dbReference type="PANTHER" id="PTHR43798:SF29">
    <property type="entry name" value="AB HYDROLASE-1 DOMAIN-CONTAINING PROTEIN"/>
    <property type="match status" value="1"/>
</dbReference>
<evidence type="ECO:0000313" key="2">
    <source>
        <dbReference type="EMBL" id="GIL37902.1"/>
    </source>
</evidence>
<comment type="caution">
    <text evidence="2">The sequence shown here is derived from an EMBL/GenBank/DDBJ whole genome shotgun (WGS) entry which is preliminary data.</text>
</comment>
<dbReference type="InterPro" id="IPR050266">
    <property type="entry name" value="AB_hydrolase_sf"/>
</dbReference>
<dbReference type="Proteomes" id="UP000681075">
    <property type="component" value="Unassembled WGS sequence"/>
</dbReference>
<protein>
    <submittedName>
        <fullName evidence="2">Hydrolase</fullName>
    </submittedName>
</protein>
<gene>
    <name evidence="2" type="ORF">TMPK1_01390</name>
</gene>
<feature type="domain" description="AB hydrolase-1" evidence="1">
    <location>
        <begin position="7"/>
        <end position="225"/>
    </location>
</feature>
<name>A0A8S8X7U4_9PROT</name>
<sequence>MSSIPLILLPGQLNDAALWSNQIRDLADLAAPILVPDLTQDETLGAMAERVLAAAPPVFAAAGLSMGGYLLFELLRQAPERIDRVAFLNTSARADDEVQARRRRGLSIAVEIGQFKGVTRKALPGIVAPENVDKPGLADIVMTMTERVGRVAFQRQQRALLARPDSRPDLSAIDVPVLVIAGAQDRMTPPDRSEEIAAGIPHARLEILDPAGHLTPLEQPERVSELMRAWLER</sequence>
<dbReference type="EMBL" id="BOPV01000001">
    <property type="protein sequence ID" value="GIL37902.1"/>
    <property type="molecule type" value="Genomic_DNA"/>
</dbReference>
<evidence type="ECO:0000259" key="1">
    <source>
        <dbReference type="Pfam" id="PF12697"/>
    </source>
</evidence>
<dbReference type="PANTHER" id="PTHR43798">
    <property type="entry name" value="MONOACYLGLYCEROL LIPASE"/>
    <property type="match status" value="1"/>
</dbReference>
<dbReference type="Gene3D" id="3.40.50.1820">
    <property type="entry name" value="alpha/beta hydrolase"/>
    <property type="match status" value="1"/>
</dbReference>
<dbReference type="RefSeq" id="WP_420240805.1">
    <property type="nucleotide sequence ID" value="NZ_BOPV01000001.1"/>
</dbReference>
<evidence type="ECO:0000313" key="3">
    <source>
        <dbReference type="Proteomes" id="UP000681075"/>
    </source>
</evidence>
<proteinExistence type="predicted"/>